<dbReference type="STRING" id="62062.ENSHHUP00000032462"/>
<evidence type="ECO:0008006" key="6">
    <source>
        <dbReference type="Google" id="ProtNLM"/>
    </source>
</evidence>
<dbReference type="InterPro" id="IPR019748">
    <property type="entry name" value="FERM_central"/>
</dbReference>
<sequence>MNMSYLVFFMRKLWFNVSPGRDLEADLIFHYPQELPKYLRGYHLCTKEDMVNIGALLFRVKSNNDKSQLIMISKMLKDLVPNDMLKAMSATEWQKNIVAAYNKQPGMTVEEAILAFLKVVCRWPTFGCAFFEVKQTSDPNFPDIVRIAISKQGVAIIHPKTKDVLATHPFNRIANWCSGSTYFHITVGNLVKGNKILCETSLVNTCITVLFVCLLLFFYC</sequence>
<reference evidence="5" key="1">
    <citation type="submission" date="2018-06" db="EMBL/GenBank/DDBJ databases">
        <title>Genome assembly of Danube salmon.</title>
        <authorList>
            <person name="Macqueen D.J."/>
            <person name="Gundappa M.K."/>
        </authorList>
    </citation>
    <scope>NUCLEOTIDE SEQUENCE [LARGE SCALE GENOMIC DNA]</scope>
</reference>
<dbReference type="Proteomes" id="UP000314982">
    <property type="component" value="Unassembled WGS sequence"/>
</dbReference>
<protein>
    <recommendedName>
        <fullName evidence="6">FERM domain-containing protein</fullName>
    </recommendedName>
</protein>
<dbReference type="SUPFAM" id="SSF47031">
    <property type="entry name" value="Second domain of FERM"/>
    <property type="match status" value="1"/>
</dbReference>
<evidence type="ECO:0000313" key="4">
    <source>
        <dbReference type="Ensembl" id="ENSHHUP00000032462.1"/>
    </source>
</evidence>
<feature type="domain" description="FERM" evidence="3">
    <location>
        <begin position="1"/>
        <end position="220"/>
    </location>
</feature>
<dbReference type="InterPro" id="IPR035963">
    <property type="entry name" value="FERM_2"/>
</dbReference>
<organism evidence="4 5">
    <name type="scientific">Hucho hucho</name>
    <name type="common">huchen</name>
    <dbReference type="NCBI Taxonomy" id="62062"/>
    <lineage>
        <taxon>Eukaryota</taxon>
        <taxon>Metazoa</taxon>
        <taxon>Chordata</taxon>
        <taxon>Craniata</taxon>
        <taxon>Vertebrata</taxon>
        <taxon>Euteleostomi</taxon>
        <taxon>Actinopterygii</taxon>
        <taxon>Neopterygii</taxon>
        <taxon>Teleostei</taxon>
        <taxon>Protacanthopterygii</taxon>
        <taxon>Salmoniformes</taxon>
        <taxon>Salmonidae</taxon>
        <taxon>Salmoninae</taxon>
        <taxon>Hucho</taxon>
    </lineage>
</organism>
<dbReference type="PROSITE" id="PS01179">
    <property type="entry name" value="PID"/>
    <property type="match status" value="1"/>
</dbReference>
<dbReference type="InterPro" id="IPR041794">
    <property type="entry name" value="MyoVII_FERM_C2"/>
</dbReference>
<dbReference type="GeneTree" id="ENSGT00940000166878"/>
<dbReference type="InterPro" id="IPR014352">
    <property type="entry name" value="FERM/acyl-CoA-bd_prot_sf"/>
</dbReference>
<keyword evidence="1" id="KW-0812">Transmembrane</keyword>
<dbReference type="SUPFAM" id="SSF50729">
    <property type="entry name" value="PH domain-like"/>
    <property type="match status" value="1"/>
</dbReference>
<name>A0A4W5M294_9TELE</name>
<dbReference type="Ensembl" id="ENSHHUT00000033791.1">
    <property type="protein sequence ID" value="ENSHHUP00000032462.1"/>
    <property type="gene ID" value="ENSHHUG00000020577.1"/>
</dbReference>
<evidence type="ECO:0000313" key="5">
    <source>
        <dbReference type="Proteomes" id="UP000314982"/>
    </source>
</evidence>
<dbReference type="GO" id="GO:0005737">
    <property type="term" value="C:cytoplasm"/>
    <property type="evidence" value="ECO:0007669"/>
    <property type="project" value="UniProtKB-SubCell"/>
</dbReference>
<dbReference type="CDD" id="cd13199">
    <property type="entry name" value="FERM_C2_MyoVII"/>
    <property type="match status" value="1"/>
</dbReference>
<dbReference type="InterPro" id="IPR000299">
    <property type="entry name" value="FERM_domain"/>
</dbReference>
<dbReference type="PANTHER" id="PTHR22692">
    <property type="entry name" value="MYOSIN VII, XV"/>
    <property type="match status" value="1"/>
</dbReference>
<evidence type="ECO:0000256" key="1">
    <source>
        <dbReference type="SAM" id="Phobius"/>
    </source>
</evidence>
<dbReference type="InterPro" id="IPR006020">
    <property type="entry name" value="PTB/PI_dom"/>
</dbReference>
<dbReference type="Gene3D" id="1.20.80.10">
    <property type="match status" value="1"/>
</dbReference>
<dbReference type="AlphaFoldDB" id="A0A4W5M294"/>
<dbReference type="InterPro" id="IPR051567">
    <property type="entry name" value="Unconventional_Myosin_ATPase"/>
</dbReference>
<dbReference type="PANTHER" id="PTHR22692:SF24">
    <property type="entry name" value="MYOSIN VIIB"/>
    <property type="match status" value="1"/>
</dbReference>
<proteinExistence type="predicted"/>
<dbReference type="CDD" id="cd14473">
    <property type="entry name" value="FERM_B-lobe"/>
    <property type="match status" value="1"/>
</dbReference>
<keyword evidence="1" id="KW-0472">Membrane</keyword>
<dbReference type="Pfam" id="PF00373">
    <property type="entry name" value="FERM_M"/>
    <property type="match status" value="1"/>
</dbReference>
<dbReference type="Gene3D" id="2.30.29.30">
    <property type="entry name" value="Pleckstrin-homology domain (PH domain)/Phosphotyrosine-binding domain (PTB)"/>
    <property type="match status" value="1"/>
</dbReference>
<reference evidence="4" key="2">
    <citation type="submission" date="2025-08" db="UniProtKB">
        <authorList>
            <consortium name="Ensembl"/>
        </authorList>
    </citation>
    <scope>IDENTIFICATION</scope>
</reference>
<keyword evidence="1" id="KW-1133">Transmembrane helix</keyword>
<feature type="transmembrane region" description="Helical" evidence="1">
    <location>
        <begin position="201"/>
        <end position="219"/>
    </location>
</feature>
<dbReference type="InterPro" id="IPR011993">
    <property type="entry name" value="PH-like_dom_sf"/>
</dbReference>
<reference evidence="4" key="3">
    <citation type="submission" date="2025-09" db="UniProtKB">
        <authorList>
            <consortium name="Ensembl"/>
        </authorList>
    </citation>
    <scope>IDENTIFICATION</scope>
</reference>
<evidence type="ECO:0000259" key="2">
    <source>
        <dbReference type="PROSITE" id="PS01179"/>
    </source>
</evidence>
<evidence type="ECO:0000259" key="3">
    <source>
        <dbReference type="PROSITE" id="PS50057"/>
    </source>
</evidence>
<accession>A0A4W5M294</accession>
<keyword evidence="5" id="KW-1185">Reference proteome</keyword>
<feature type="domain" description="PID" evidence="2">
    <location>
        <begin position="145"/>
        <end position="174"/>
    </location>
</feature>
<dbReference type="PROSITE" id="PS50057">
    <property type="entry name" value="FERM_3"/>
    <property type="match status" value="1"/>
</dbReference>